<dbReference type="InterPro" id="IPR050955">
    <property type="entry name" value="Plant_Biomass_Hydrol_Est"/>
</dbReference>
<dbReference type="NCBIfam" id="TIGR01840">
    <property type="entry name" value="esterase_phb"/>
    <property type="match status" value="1"/>
</dbReference>
<evidence type="ECO:0000256" key="1">
    <source>
        <dbReference type="ARBA" id="ARBA00022729"/>
    </source>
</evidence>
<dbReference type="PANTHER" id="PTHR43037:SF1">
    <property type="entry name" value="BLL1128 PROTEIN"/>
    <property type="match status" value="1"/>
</dbReference>
<dbReference type="InterPro" id="IPR029058">
    <property type="entry name" value="AB_hydrolase_fold"/>
</dbReference>
<dbReference type="GO" id="GO:0005576">
    <property type="term" value="C:extracellular region"/>
    <property type="evidence" value="ECO:0007669"/>
    <property type="project" value="InterPro"/>
</dbReference>
<keyword evidence="2" id="KW-0378">Hydrolase</keyword>
<gene>
    <name evidence="3" type="ORF">CIG75_10165</name>
</gene>
<evidence type="ECO:0000313" key="4">
    <source>
        <dbReference type="Proteomes" id="UP000214688"/>
    </source>
</evidence>
<evidence type="ECO:0000313" key="3">
    <source>
        <dbReference type="EMBL" id="ASS77183.1"/>
    </source>
</evidence>
<accession>A0A223D6V4</accession>
<evidence type="ECO:0008006" key="5">
    <source>
        <dbReference type="Google" id="ProtNLM"/>
    </source>
</evidence>
<dbReference type="Pfam" id="PF10503">
    <property type="entry name" value="Esterase_PHB"/>
    <property type="match status" value="1"/>
</dbReference>
<dbReference type="OrthoDB" id="9764953at2"/>
<organism evidence="3 4">
    <name type="scientific">Tumebacillus algifaecis</name>
    <dbReference type="NCBI Taxonomy" id="1214604"/>
    <lineage>
        <taxon>Bacteria</taxon>
        <taxon>Bacillati</taxon>
        <taxon>Bacillota</taxon>
        <taxon>Bacilli</taxon>
        <taxon>Bacillales</taxon>
        <taxon>Alicyclobacillaceae</taxon>
        <taxon>Tumebacillus</taxon>
    </lineage>
</organism>
<dbReference type="Proteomes" id="UP000214688">
    <property type="component" value="Chromosome"/>
</dbReference>
<dbReference type="GO" id="GO:0016787">
    <property type="term" value="F:hydrolase activity"/>
    <property type="evidence" value="ECO:0007669"/>
    <property type="project" value="UniProtKB-KW"/>
</dbReference>
<dbReference type="PANTHER" id="PTHR43037">
    <property type="entry name" value="UNNAMED PRODUCT-RELATED"/>
    <property type="match status" value="1"/>
</dbReference>
<reference evidence="3 4" key="1">
    <citation type="journal article" date="2015" name="Int. J. Syst. Evol. Microbiol.">
        <title>Tumebacillus algifaecis sp. nov., isolated from decomposing algal scum.</title>
        <authorList>
            <person name="Wu Y.F."/>
            <person name="Zhang B."/>
            <person name="Xing P."/>
            <person name="Wu Q.L."/>
            <person name="Liu S.J."/>
        </authorList>
    </citation>
    <scope>NUCLEOTIDE SEQUENCE [LARGE SCALE GENOMIC DNA]</scope>
    <source>
        <strain evidence="3 4">THMBR28</strain>
    </source>
</reference>
<proteinExistence type="predicted"/>
<dbReference type="EMBL" id="CP022657">
    <property type="protein sequence ID" value="ASS77183.1"/>
    <property type="molecule type" value="Genomic_DNA"/>
</dbReference>
<keyword evidence="1" id="KW-0732">Signal</keyword>
<name>A0A223D6V4_9BACL</name>
<evidence type="ECO:0000256" key="2">
    <source>
        <dbReference type="ARBA" id="ARBA00022801"/>
    </source>
</evidence>
<protein>
    <recommendedName>
        <fullName evidence="5">Esterase</fullName>
    </recommendedName>
</protein>
<dbReference type="KEGG" id="tab:CIG75_10165"/>
<dbReference type="Gene3D" id="3.40.50.1820">
    <property type="entry name" value="alpha/beta hydrolase"/>
    <property type="match status" value="1"/>
</dbReference>
<dbReference type="InterPro" id="IPR010126">
    <property type="entry name" value="Esterase_phb"/>
</dbReference>
<sequence length="307" mass="33453">MIAYVPVSEAAGTFTESYYGSNFFYKVYVPSNYVAGTKVPLMVMLHGCLQNPNDFAAGTRMNALAEEKKFIVLYPEMNIFANPNRCWNWFYDYNQHRGLGEPAIIKGMVDQVKAKYSVDNARVYVAGLSAGAGMSVIMGATYPDVFSGVGVSAGVEYNAANTAFGGISAMSYGGIDPRTAGWNAYYEMGSYKRRMPVVVFQGTSDTIVNPINASQVIAQWAKTNDLVDDGLENDSVKNVAGLTTAGSVNGRSYTKYVYHDKYGSSLLEYWKVNGMAHAWSGGSTAGTYTDPAGPDASRIMWDFFTTH</sequence>
<dbReference type="AlphaFoldDB" id="A0A223D6V4"/>
<keyword evidence="4" id="KW-1185">Reference proteome</keyword>
<dbReference type="SUPFAM" id="SSF53474">
    <property type="entry name" value="alpha/beta-Hydrolases"/>
    <property type="match status" value="2"/>
</dbReference>